<dbReference type="SUPFAM" id="SSF53383">
    <property type="entry name" value="PLP-dependent transferases"/>
    <property type="match status" value="1"/>
</dbReference>
<dbReference type="PANTHER" id="PTHR46383">
    <property type="entry name" value="ASPARTATE AMINOTRANSFERASE"/>
    <property type="match status" value="1"/>
</dbReference>
<name>A0A5D3EAM9_9BACE</name>
<sequence length="439" mass="49015">MKNTPVEQKIIDDAINELQIADFSKATIREVKAIASKAEAVSGVEFIKMEMGVPGLPPSSVGVKAEIEALQRGVASLYPDINGMPELKKAASDFIKAFINAEVSPEGCVPVTGSMQGTFASFLACSQCNEKKDTILFIDPGFPVQKQQLTVMGQKYETFDVYDYRGERLKDKLESYLKKGNISAIVYSNPNNPSWICLKDEELRIIGELATRYDVIILEDLAYFAMDFRKDLSKPYQPPFQPSIAHYTDHYILLISGSKAFSYAGQRIGVSCISDKLYHRKYPGLTKRYGGGSFGTVFIHRILYALSSGTSHSAQFAMAAMLKAAAEGSYNFLEEVRVYGERARKLKEIFLRHGFYLVYDKDLDDPVADGFYFTIGYPGMNSGKLAKELMYYGVSAISLVTTGSHQEGLRACTSFIKDHQYTQLEERMKLFAENHPATR</sequence>
<dbReference type="Pfam" id="PF00155">
    <property type="entry name" value="Aminotran_1_2"/>
    <property type="match status" value="1"/>
</dbReference>
<dbReference type="InterPro" id="IPR004839">
    <property type="entry name" value="Aminotransferase_I/II_large"/>
</dbReference>
<comment type="caution">
    <text evidence="7">The sequence shown here is derived from an EMBL/GenBank/DDBJ whole genome shotgun (WGS) entry which is preliminary data.</text>
</comment>
<evidence type="ECO:0000256" key="3">
    <source>
        <dbReference type="ARBA" id="ARBA00022576"/>
    </source>
</evidence>
<dbReference type="InterPro" id="IPR050596">
    <property type="entry name" value="AspAT/PAT-like"/>
</dbReference>
<keyword evidence="5" id="KW-0663">Pyridoxal phosphate</keyword>
<keyword evidence="4 7" id="KW-0808">Transferase</keyword>
<reference evidence="7 8" key="1">
    <citation type="submission" date="2019-07" db="EMBL/GenBank/DDBJ databases">
        <title>Draft Genome Sequences of Bacteroides pyogenes Strains Isolated from the Uterus Holstein Dairy Cows with Metritis.</title>
        <authorList>
            <person name="Cunha F."/>
            <person name="Galvao K.N."/>
            <person name="Jeon S.J."/>
            <person name="Jeong K.C."/>
        </authorList>
    </citation>
    <scope>NUCLEOTIDE SEQUENCE [LARGE SCALE GENOMIC DNA]</scope>
    <source>
        <strain evidence="7 8">KG-31</strain>
    </source>
</reference>
<proteinExistence type="inferred from homology"/>
<gene>
    <name evidence="7" type="ORF">FNJ60_08970</name>
</gene>
<dbReference type="Gene3D" id="3.40.640.10">
    <property type="entry name" value="Type I PLP-dependent aspartate aminotransferase-like (Major domain)"/>
    <property type="match status" value="1"/>
</dbReference>
<dbReference type="InterPro" id="IPR015421">
    <property type="entry name" value="PyrdxlP-dep_Trfase_major"/>
</dbReference>
<dbReference type="InterPro" id="IPR015424">
    <property type="entry name" value="PyrdxlP-dep_Trfase"/>
</dbReference>
<evidence type="ECO:0000259" key="6">
    <source>
        <dbReference type="Pfam" id="PF00155"/>
    </source>
</evidence>
<dbReference type="PANTHER" id="PTHR46383:SF1">
    <property type="entry name" value="ASPARTATE AMINOTRANSFERASE"/>
    <property type="match status" value="1"/>
</dbReference>
<protein>
    <submittedName>
        <fullName evidence="7">Pyridoxal phosphate-dependent aminotransferase</fullName>
    </submittedName>
</protein>
<dbReference type="GO" id="GO:0006520">
    <property type="term" value="P:amino acid metabolic process"/>
    <property type="evidence" value="ECO:0007669"/>
    <property type="project" value="InterPro"/>
</dbReference>
<keyword evidence="3 7" id="KW-0032">Aminotransferase</keyword>
<evidence type="ECO:0000256" key="2">
    <source>
        <dbReference type="ARBA" id="ARBA00007441"/>
    </source>
</evidence>
<dbReference type="CDD" id="cd00609">
    <property type="entry name" value="AAT_like"/>
    <property type="match status" value="1"/>
</dbReference>
<evidence type="ECO:0000256" key="1">
    <source>
        <dbReference type="ARBA" id="ARBA00001933"/>
    </source>
</evidence>
<dbReference type="EMBL" id="VKLW01000018">
    <property type="protein sequence ID" value="TYK33237.1"/>
    <property type="molecule type" value="Genomic_DNA"/>
</dbReference>
<dbReference type="AlphaFoldDB" id="A0A5D3EAM9"/>
<organism evidence="7 8">
    <name type="scientific">Bacteroides pyogenes</name>
    <dbReference type="NCBI Taxonomy" id="310300"/>
    <lineage>
        <taxon>Bacteria</taxon>
        <taxon>Pseudomonadati</taxon>
        <taxon>Bacteroidota</taxon>
        <taxon>Bacteroidia</taxon>
        <taxon>Bacteroidales</taxon>
        <taxon>Bacteroidaceae</taxon>
        <taxon>Bacteroides</taxon>
    </lineage>
</organism>
<dbReference type="RefSeq" id="WP_148730531.1">
    <property type="nucleotide sequence ID" value="NZ_VKLW01000018.1"/>
</dbReference>
<evidence type="ECO:0000256" key="4">
    <source>
        <dbReference type="ARBA" id="ARBA00022679"/>
    </source>
</evidence>
<comment type="cofactor">
    <cofactor evidence="1">
        <name>pyridoxal 5'-phosphate</name>
        <dbReference type="ChEBI" id="CHEBI:597326"/>
    </cofactor>
</comment>
<dbReference type="GO" id="GO:0030170">
    <property type="term" value="F:pyridoxal phosphate binding"/>
    <property type="evidence" value="ECO:0007669"/>
    <property type="project" value="InterPro"/>
</dbReference>
<evidence type="ECO:0000313" key="7">
    <source>
        <dbReference type="EMBL" id="TYK33237.1"/>
    </source>
</evidence>
<dbReference type="Proteomes" id="UP000324383">
    <property type="component" value="Unassembled WGS sequence"/>
</dbReference>
<accession>A0A5D3EAM9</accession>
<comment type="similarity">
    <text evidence="2">Belongs to the class-I pyridoxal-phosphate-dependent aminotransferase family.</text>
</comment>
<evidence type="ECO:0000313" key="8">
    <source>
        <dbReference type="Proteomes" id="UP000324383"/>
    </source>
</evidence>
<dbReference type="Gene3D" id="3.90.1150.100">
    <property type="match status" value="2"/>
</dbReference>
<evidence type="ECO:0000256" key="5">
    <source>
        <dbReference type="ARBA" id="ARBA00022898"/>
    </source>
</evidence>
<dbReference type="GO" id="GO:0008483">
    <property type="term" value="F:transaminase activity"/>
    <property type="evidence" value="ECO:0007669"/>
    <property type="project" value="UniProtKB-KW"/>
</dbReference>
<feature type="domain" description="Aminotransferase class I/classII large" evidence="6">
    <location>
        <begin position="48"/>
        <end position="355"/>
    </location>
</feature>
<keyword evidence="8" id="KW-1185">Reference proteome</keyword>